<dbReference type="SMART" id="SM00382">
    <property type="entry name" value="AAA"/>
    <property type="match status" value="1"/>
</dbReference>
<dbReference type="PIRSF" id="PIRSF039085">
    <property type="entry name" value="ABC_ATPase_HisP"/>
    <property type="match status" value="1"/>
</dbReference>
<dbReference type="PROSITE" id="PS50893">
    <property type="entry name" value="ABC_TRANSPORTER_2"/>
    <property type="match status" value="1"/>
</dbReference>
<evidence type="ECO:0000256" key="4">
    <source>
        <dbReference type="ARBA" id="ARBA00022475"/>
    </source>
</evidence>
<evidence type="ECO:0000256" key="6">
    <source>
        <dbReference type="ARBA" id="ARBA00022840"/>
    </source>
</evidence>
<reference evidence="9 10" key="1">
    <citation type="journal article" date="2016" name="Int. J. Syst. Evol. Microbiol.">
        <title>Pseudaminobacter manganicus sp. nov., isolated from sludge of a manganese mine.</title>
        <authorList>
            <person name="Li J."/>
            <person name="Huang J."/>
            <person name="Liao S."/>
            <person name="Wang G."/>
        </authorList>
    </citation>
    <scope>NUCLEOTIDE SEQUENCE [LARGE SCALE GENOMIC DNA]</scope>
    <source>
        <strain evidence="9 10">JH-7</strain>
    </source>
</reference>
<dbReference type="InterPro" id="IPR027417">
    <property type="entry name" value="P-loop_NTPase"/>
</dbReference>
<evidence type="ECO:0000256" key="7">
    <source>
        <dbReference type="ARBA" id="ARBA00023136"/>
    </source>
</evidence>
<dbReference type="InterPro" id="IPR030679">
    <property type="entry name" value="ABC_ATPase_HisP-typ"/>
</dbReference>
<dbReference type="Gene3D" id="3.40.50.300">
    <property type="entry name" value="P-loop containing nucleotide triphosphate hydrolases"/>
    <property type="match status" value="1"/>
</dbReference>
<keyword evidence="6 9" id="KW-0067">ATP-binding</keyword>
<dbReference type="PANTHER" id="PTHR43166:SF35">
    <property type="entry name" value="L-CYSTINE IMPORT ATP-BINDING PROTEIN TCYN"/>
    <property type="match status" value="1"/>
</dbReference>
<accession>A0A1V8RLP5</accession>
<keyword evidence="10" id="KW-1185">Reference proteome</keyword>
<dbReference type="GO" id="GO:0005886">
    <property type="term" value="C:plasma membrane"/>
    <property type="evidence" value="ECO:0007669"/>
    <property type="project" value="UniProtKB-SubCell"/>
</dbReference>
<keyword evidence="4" id="KW-1003">Cell membrane</keyword>
<feature type="domain" description="ABC transporter" evidence="8">
    <location>
        <begin position="19"/>
        <end position="262"/>
    </location>
</feature>
<evidence type="ECO:0000256" key="2">
    <source>
        <dbReference type="ARBA" id="ARBA00005417"/>
    </source>
</evidence>
<keyword evidence="3" id="KW-0813">Transport</keyword>
<sequence>MVSEKPQQSVAPNPAEPLLTVRGLQKRFGSHEVIKNIDLEVSPGSVTFLIGPSGGGKSTVLRCMNFLETPSAGEITFAGERLCHTEKGRLHRASDAVLRRARAQMPMVFQHFNLFAHRTALENVIEGPILVLGRPREQAVADGRELLRRVGLLERADAYPAQLSGGQKQRVAIARAVAMEPRLILFDEPTSALDPELVAGVLDTIRSLADENRTMVVVSHEMAFARRLADRVHFVADGVIAESGSPDEIFDAPKNERLKQFIRSILH</sequence>
<dbReference type="EMBL" id="MDET01000039">
    <property type="protein sequence ID" value="OQM74122.1"/>
    <property type="molecule type" value="Genomic_DNA"/>
</dbReference>
<dbReference type="GO" id="GO:0005524">
    <property type="term" value="F:ATP binding"/>
    <property type="evidence" value="ECO:0007669"/>
    <property type="project" value="UniProtKB-KW"/>
</dbReference>
<name>A0A1V8RLP5_9HYPH</name>
<dbReference type="InterPro" id="IPR003593">
    <property type="entry name" value="AAA+_ATPase"/>
</dbReference>
<evidence type="ECO:0000256" key="5">
    <source>
        <dbReference type="ARBA" id="ARBA00022741"/>
    </source>
</evidence>
<organism evidence="9 10">
    <name type="scientific">Manganibacter manganicus</name>
    <dbReference type="NCBI Taxonomy" id="1873176"/>
    <lineage>
        <taxon>Bacteria</taxon>
        <taxon>Pseudomonadati</taxon>
        <taxon>Pseudomonadota</taxon>
        <taxon>Alphaproteobacteria</taxon>
        <taxon>Hyphomicrobiales</taxon>
        <taxon>Phyllobacteriaceae</taxon>
        <taxon>Manganibacter</taxon>
    </lineage>
</organism>
<comment type="subcellular location">
    <subcellularLocation>
        <location evidence="1">Cell membrane</location>
        <topology evidence="1">Peripheral membrane protein</topology>
    </subcellularLocation>
</comment>
<gene>
    <name evidence="9" type="ORF">BFN67_22690</name>
</gene>
<comment type="similarity">
    <text evidence="2">Belongs to the ABC transporter superfamily.</text>
</comment>
<dbReference type="PANTHER" id="PTHR43166">
    <property type="entry name" value="AMINO ACID IMPORT ATP-BINDING PROTEIN"/>
    <property type="match status" value="1"/>
</dbReference>
<dbReference type="GO" id="GO:0015424">
    <property type="term" value="F:ABC-type amino acid transporter activity"/>
    <property type="evidence" value="ECO:0007669"/>
    <property type="project" value="InterPro"/>
</dbReference>
<dbReference type="InterPro" id="IPR017871">
    <property type="entry name" value="ABC_transporter-like_CS"/>
</dbReference>
<protein>
    <submittedName>
        <fullName evidence="9">ATP-binding protein</fullName>
    </submittedName>
</protein>
<dbReference type="SUPFAM" id="SSF52540">
    <property type="entry name" value="P-loop containing nucleoside triphosphate hydrolases"/>
    <property type="match status" value="1"/>
</dbReference>
<dbReference type="AlphaFoldDB" id="A0A1V8RLP5"/>
<dbReference type="Proteomes" id="UP000191905">
    <property type="component" value="Unassembled WGS sequence"/>
</dbReference>
<proteinExistence type="inferred from homology"/>
<evidence type="ECO:0000256" key="3">
    <source>
        <dbReference type="ARBA" id="ARBA00022448"/>
    </source>
</evidence>
<evidence type="ECO:0000313" key="10">
    <source>
        <dbReference type="Proteomes" id="UP000191905"/>
    </source>
</evidence>
<dbReference type="STRING" id="1873176.BFN67_22690"/>
<dbReference type="Pfam" id="PF00005">
    <property type="entry name" value="ABC_tran"/>
    <property type="match status" value="1"/>
</dbReference>
<comment type="caution">
    <text evidence="9">The sequence shown here is derived from an EMBL/GenBank/DDBJ whole genome shotgun (WGS) entry which is preliminary data.</text>
</comment>
<keyword evidence="7" id="KW-0472">Membrane</keyword>
<dbReference type="GO" id="GO:0016887">
    <property type="term" value="F:ATP hydrolysis activity"/>
    <property type="evidence" value="ECO:0007669"/>
    <property type="project" value="InterPro"/>
</dbReference>
<evidence type="ECO:0000259" key="8">
    <source>
        <dbReference type="PROSITE" id="PS50893"/>
    </source>
</evidence>
<dbReference type="InterPro" id="IPR003439">
    <property type="entry name" value="ABC_transporter-like_ATP-bd"/>
</dbReference>
<dbReference type="InterPro" id="IPR050086">
    <property type="entry name" value="MetN_ABC_transporter-like"/>
</dbReference>
<keyword evidence="5" id="KW-0547">Nucleotide-binding</keyword>
<evidence type="ECO:0000256" key="1">
    <source>
        <dbReference type="ARBA" id="ARBA00004202"/>
    </source>
</evidence>
<dbReference type="PROSITE" id="PS00211">
    <property type="entry name" value="ABC_TRANSPORTER_1"/>
    <property type="match status" value="1"/>
</dbReference>
<evidence type="ECO:0000313" key="9">
    <source>
        <dbReference type="EMBL" id="OQM74122.1"/>
    </source>
</evidence>
<dbReference type="CDD" id="cd03262">
    <property type="entry name" value="ABC_HisP_GlnQ"/>
    <property type="match status" value="1"/>
</dbReference>